<comment type="caution">
    <text evidence="2">The sequence shown here is derived from an EMBL/GenBank/DDBJ whole genome shotgun (WGS) entry which is preliminary data.</text>
</comment>
<dbReference type="AlphaFoldDB" id="A0ABD3IJ26"/>
<sequence>MRNRRQSGCVTESRSGFGPGKESGPRKDTGSPWLRVLVCLTSGKDLLPTLTGSNKKFNSGPKSIMASKDKFRRSH</sequence>
<feature type="region of interest" description="Disordered" evidence="1">
    <location>
        <begin position="50"/>
        <end position="75"/>
    </location>
</feature>
<feature type="compositionally biased region" description="Polar residues" evidence="1">
    <location>
        <begin position="1"/>
        <end position="14"/>
    </location>
</feature>
<organism evidence="2 3">
    <name type="scientific">Riccia sorocarpa</name>
    <dbReference type="NCBI Taxonomy" id="122646"/>
    <lineage>
        <taxon>Eukaryota</taxon>
        <taxon>Viridiplantae</taxon>
        <taxon>Streptophyta</taxon>
        <taxon>Embryophyta</taxon>
        <taxon>Marchantiophyta</taxon>
        <taxon>Marchantiopsida</taxon>
        <taxon>Marchantiidae</taxon>
        <taxon>Marchantiales</taxon>
        <taxon>Ricciaceae</taxon>
        <taxon>Riccia</taxon>
    </lineage>
</organism>
<keyword evidence="3" id="KW-1185">Reference proteome</keyword>
<gene>
    <name evidence="2" type="ORF">R1sor_020437</name>
</gene>
<dbReference type="Proteomes" id="UP001633002">
    <property type="component" value="Unassembled WGS sequence"/>
</dbReference>
<evidence type="ECO:0000313" key="3">
    <source>
        <dbReference type="Proteomes" id="UP001633002"/>
    </source>
</evidence>
<dbReference type="EMBL" id="JBJQOH010000001">
    <property type="protein sequence ID" value="KAL3702415.1"/>
    <property type="molecule type" value="Genomic_DNA"/>
</dbReference>
<proteinExistence type="predicted"/>
<feature type="compositionally biased region" description="Polar residues" evidence="1">
    <location>
        <begin position="50"/>
        <end position="61"/>
    </location>
</feature>
<protein>
    <submittedName>
        <fullName evidence="2">Uncharacterized protein</fullName>
    </submittedName>
</protein>
<reference evidence="2 3" key="1">
    <citation type="submission" date="2024-09" db="EMBL/GenBank/DDBJ databases">
        <title>Chromosome-scale assembly of Riccia sorocarpa.</title>
        <authorList>
            <person name="Paukszto L."/>
        </authorList>
    </citation>
    <scope>NUCLEOTIDE SEQUENCE [LARGE SCALE GENOMIC DNA]</scope>
    <source>
        <strain evidence="2">LP-2024</strain>
        <tissue evidence="2">Aerial parts of the thallus</tissue>
    </source>
</reference>
<evidence type="ECO:0000256" key="1">
    <source>
        <dbReference type="SAM" id="MobiDB-lite"/>
    </source>
</evidence>
<accession>A0ABD3IJ26</accession>
<feature type="region of interest" description="Disordered" evidence="1">
    <location>
        <begin position="1"/>
        <end position="31"/>
    </location>
</feature>
<name>A0ABD3IJ26_9MARC</name>
<evidence type="ECO:0000313" key="2">
    <source>
        <dbReference type="EMBL" id="KAL3702415.1"/>
    </source>
</evidence>